<dbReference type="SUPFAM" id="SSF46785">
    <property type="entry name" value="Winged helix' DNA-binding domain"/>
    <property type="match status" value="1"/>
</dbReference>
<protein>
    <submittedName>
        <fullName evidence="5">FadR/GntR family transcriptional regulator</fullName>
    </submittedName>
</protein>
<dbReference type="RefSeq" id="WP_380698210.1">
    <property type="nucleotide sequence ID" value="NZ_JBHRYR010000005.1"/>
</dbReference>
<evidence type="ECO:0000313" key="6">
    <source>
        <dbReference type="Proteomes" id="UP001595617"/>
    </source>
</evidence>
<evidence type="ECO:0000259" key="4">
    <source>
        <dbReference type="PROSITE" id="PS50949"/>
    </source>
</evidence>
<dbReference type="SMART" id="SM00345">
    <property type="entry name" value="HTH_GNTR"/>
    <property type="match status" value="1"/>
</dbReference>
<dbReference type="Pfam" id="PF00392">
    <property type="entry name" value="GntR"/>
    <property type="match status" value="1"/>
</dbReference>
<dbReference type="PRINTS" id="PR00035">
    <property type="entry name" value="HTHGNTR"/>
</dbReference>
<name>A0ABV8A499_9GAMM</name>
<gene>
    <name evidence="5" type="ORF">ACFOOG_15165</name>
</gene>
<dbReference type="PROSITE" id="PS50949">
    <property type="entry name" value="HTH_GNTR"/>
    <property type="match status" value="1"/>
</dbReference>
<evidence type="ECO:0000256" key="1">
    <source>
        <dbReference type="ARBA" id="ARBA00023015"/>
    </source>
</evidence>
<keyword evidence="2" id="KW-0238">DNA-binding</keyword>
<evidence type="ECO:0000256" key="3">
    <source>
        <dbReference type="ARBA" id="ARBA00023163"/>
    </source>
</evidence>
<comment type="caution">
    <text evidence="5">The sequence shown here is derived from an EMBL/GenBank/DDBJ whole genome shotgun (WGS) entry which is preliminary data.</text>
</comment>
<dbReference type="InterPro" id="IPR011711">
    <property type="entry name" value="GntR_C"/>
</dbReference>
<evidence type="ECO:0000256" key="2">
    <source>
        <dbReference type="ARBA" id="ARBA00023125"/>
    </source>
</evidence>
<dbReference type="SMART" id="SM00895">
    <property type="entry name" value="FCD"/>
    <property type="match status" value="1"/>
</dbReference>
<dbReference type="SUPFAM" id="SSF48008">
    <property type="entry name" value="GntR ligand-binding domain-like"/>
    <property type="match status" value="1"/>
</dbReference>
<keyword evidence="6" id="KW-1185">Reference proteome</keyword>
<keyword evidence="3" id="KW-0804">Transcription</keyword>
<dbReference type="InterPro" id="IPR008920">
    <property type="entry name" value="TF_FadR/GntR_C"/>
</dbReference>
<sequence>MKKSWSGLDTTRRVKRADQIVESVKRWVVLQDMQPGDRLPNEATLMDEFDCARGTVREALKSLEVQGLITIKTGPNGGAVLAQVPYPLASQLLRNYLHFQHPTGPDIYQLRLLVEPQIAEMAVEHLTDADLQELNRLTELCATPPASLDARLEQRIAELEFHNVLADRCGNPLFAFLGRFLNDLIKDLVIYKKVQLPEQREFSEANLHFHRALNTAFQQRDKTLVKTLMTEHMLSAQAFNVELEGQLAGGLLSGS</sequence>
<dbReference type="CDD" id="cd07377">
    <property type="entry name" value="WHTH_GntR"/>
    <property type="match status" value="1"/>
</dbReference>
<reference evidence="6" key="1">
    <citation type="journal article" date="2019" name="Int. J. Syst. Evol. Microbiol.">
        <title>The Global Catalogue of Microorganisms (GCM) 10K type strain sequencing project: providing services to taxonomists for standard genome sequencing and annotation.</title>
        <authorList>
            <consortium name="The Broad Institute Genomics Platform"/>
            <consortium name="The Broad Institute Genome Sequencing Center for Infectious Disease"/>
            <person name="Wu L."/>
            <person name="Ma J."/>
        </authorList>
    </citation>
    <scope>NUCLEOTIDE SEQUENCE [LARGE SCALE GENOMIC DNA]</scope>
    <source>
        <strain evidence="6">IBRC 10765</strain>
    </source>
</reference>
<proteinExistence type="predicted"/>
<keyword evidence="1" id="KW-0805">Transcription regulation</keyword>
<dbReference type="PANTHER" id="PTHR43537">
    <property type="entry name" value="TRANSCRIPTIONAL REGULATOR, GNTR FAMILY"/>
    <property type="match status" value="1"/>
</dbReference>
<accession>A0ABV8A499</accession>
<feature type="domain" description="HTH gntR-type" evidence="4">
    <location>
        <begin position="14"/>
        <end position="84"/>
    </location>
</feature>
<dbReference type="EMBL" id="JBHRYR010000005">
    <property type="protein sequence ID" value="MFC3854182.1"/>
    <property type="molecule type" value="Genomic_DNA"/>
</dbReference>
<dbReference type="Proteomes" id="UP001595617">
    <property type="component" value="Unassembled WGS sequence"/>
</dbReference>
<dbReference type="PANTHER" id="PTHR43537:SF5">
    <property type="entry name" value="UXU OPERON TRANSCRIPTIONAL REGULATOR"/>
    <property type="match status" value="1"/>
</dbReference>
<organism evidence="5 6">
    <name type="scientific">Saccharospirillum mangrovi</name>
    <dbReference type="NCBI Taxonomy" id="2161747"/>
    <lineage>
        <taxon>Bacteria</taxon>
        <taxon>Pseudomonadati</taxon>
        <taxon>Pseudomonadota</taxon>
        <taxon>Gammaproteobacteria</taxon>
        <taxon>Oceanospirillales</taxon>
        <taxon>Saccharospirillaceae</taxon>
        <taxon>Saccharospirillum</taxon>
    </lineage>
</organism>
<dbReference type="Gene3D" id="1.20.120.530">
    <property type="entry name" value="GntR ligand-binding domain-like"/>
    <property type="match status" value="1"/>
</dbReference>
<dbReference type="Gene3D" id="1.10.10.10">
    <property type="entry name" value="Winged helix-like DNA-binding domain superfamily/Winged helix DNA-binding domain"/>
    <property type="match status" value="1"/>
</dbReference>
<evidence type="ECO:0000313" key="5">
    <source>
        <dbReference type="EMBL" id="MFC3854182.1"/>
    </source>
</evidence>
<dbReference type="InterPro" id="IPR036388">
    <property type="entry name" value="WH-like_DNA-bd_sf"/>
</dbReference>
<dbReference type="InterPro" id="IPR000524">
    <property type="entry name" value="Tscrpt_reg_HTH_GntR"/>
</dbReference>
<dbReference type="InterPro" id="IPR036390">
    <property type="entry name" value="WH_DNA-bd_sf"/>
</dbReference>
<dbReference type="Pfam" id="PF07729">
    <property type="entry name" value="FCD"/>
    <property type="match status" value="1"/>
</dbReference>